<evidence type="ECO:0000256" key="14">
    <source>
        <dbReference type="ARBA" id="ARBA00023235"/>
    </source>
</evidence>
<dbReference type="GO" id="GO:0009378">
    <property type="term" value="F:four-way junction helicase activity"/>
    <property type="evidence" value="ECO:0007669"/>
    <property type="project" value="TreeGrafter"/>
</dbReference>
<keyword evidence="9" id="KW-0862">Zinc</keyword>
<keyword evidence="12" id="KW-0233">DNA recombination</keyword>
<dbReference type="SMART" id="SM00487">
    <property type="entry name" value="DEXDc"/>
    <property type="match status" value="1"/>
</dbReference>
<dbReference type="Proteomes" id="UP000184052">
    <property type="component" value="Unassembled WGS sequence"/>
</dbReference>
<comment type="catalytic activity">
    <reaction evidence="15">
        <text>Couples ATP hydrolysis with the unwinding of duplex DNA by translocating in the 3'-5' direction.</text>
        <dbReference type="EC" id="5.6.2.4"/>
    </reaction>
</comment>
<evidence type="ECO:0000256" key="3">
    <source>
        <dbReference type="ARBA" id="ARBA00005446"/>
    </source>
</evidence>
<evidence type="ECO:0000256" key="11">
    <source>
        <dbReference type="ARBA" id="ARBA00023125"/>
    </source>
</evidence>
<feature type="domain" description="HRDC" evidence="17">
    <location>
        <begin position="513"/>
        <end position="593"/>
    </location>
</feature>
<dbReference type="InterPro" id="IPR027417">
    <property type="entry name" value="P-loop_NTPase"/>
</dbReference>
<dbReference type="Pfam" id="PF09382">
    <property type="entry name" value="RQC"/>
    <property type="match status" value="1"/>
</dbReference>
<evidence type="ECO:0000256" key="9">
    <source>
        <dbReference type="ARBA" id="ARBA00022833"/>
    </source>
</evidence>
<evidence type="ECO:0000256" key="12">
    <source>
        <dbReference type="ARBA" id="ARBA00023172"/>
    </source>
</evidence>
<evidence type="ECO:0000256" key="16">
    <source>
        <dbReference type="NCBIfam" id="TIGR01389"/>
    </source>
</evidence>
<dbReference type="NCBIfam" id="TIGR00614">
    <property type="entry name" value="recQ_fam"/>
    <property type="match status" value="1"/>
</dbReference>
<evidence type="ECO:0000256" key="13">
    <source>
        <dbReference type="ARBA" id="ARBA00023204"/>
    </source>
</evidence>
<keyword evidence="4" id="KW-0479">Metal-binding</keyword>
<dbReference type="GO" id="GO:0005737">
    <property type="term" value="C:cytoplasm"/>
    <property type="evidence" value="ECO:0007669"/>
    <property type="project" value="TreeGrafter"/>
</dbReference>
<dbReference type="InterPro" id="IPR001650">
    <property type="entry name" value="Helicase_C-like"/>
</dbReference>
<comment type="cofactor">
    <cofactor evidence="1">
        <name>Mg(2+)</name>
        <dbReference type="ChEBI" id="CHEBI:18420"/>
    </cofactor>
</comment>
<evidence type="ECO:0000313" key="21">
    <source>
        <dbReference type="Proteomes" id="UP000184052"/>
    </source>
</evidence>
<dbReference type="InterPro" id="IPR002121">
    <property type="entry name" value="HRDC_dom"/>
</dbReference>
<dbReference type="GO" id="GO:0046872">
    <property type="term" value="F:metal ion binding"/>
    <property type="evidence" value="ECO:0007669"/>
    <property type="project" value="UniProtKB-KW"/>
</dbReference>
<dbReference type="STRING" id="1121476.SAMN02745751_01864"/>
<dbReference type="Pfam" id="PF00270">
    <property type="entry name" value="DEAD"/>
    <property type="match status" value="1"/>
</dbReference>
<dbReference type="InterPro" id="IPR044876">
    <property type="entry name" value="HRDC_dom_sf"/>
</dbReference>
<dbReference type="GO" id="GO:0006260">
    <property type="term" value="P:DNA replication"/>
    <property type="evidence" value="ECO:0007669"/>
    <property type="project" value="InterPro"/>
</dbReference>
<dbReference type="InterPro" id="IPR018982">
    <property type="entry name" value="RQC_domain"/>
</dbReference>
<evidence type="ECO:0000256" key="7">
    <source>
        <dbReference type="ARBA" id="ARBA00022801"/>
    </source>
</evidence>
<evidence type="ECO:0000259" key="19">
    <source>
        <dbReference type="PROSITE" id="PS51194"/>
    </source>
</evidence>
<dbReference type="SMART" id="SM00341">
    <property type="entry name" value="HRDC"/>
    <property type="match status" value="1"/>
</dbReference>
<dbReference type="Gene3D" id="1.10.150.80">
    <property type="entry name" value="HRDC domain"/>
    <property type="match status" value="1"/>
</dbReference>
<keyword evidence="10" id="KW-0067">ATP-binding</keyword>
<name>A0A1M6H007_9FIRM</name>
<evidence type="ECO:0000256" key="5">
    <source>
        <dbReference type="ARBA" id="ARBA00022741"/>
    </source>
</evidence>
<dbReference type="InterPro" id="IPR029491">
    <property type="entry name" value="Helicase_HTH"/>
</dbReference>
<dbReference type="GO" id="GO:0006310">
    <property type="term" value="P:DNA recombination"/>
    <property type="evidence" value="ECO:0007669"/>
    <property type="project" value="UniProtKB-UniRule"/>
</dbReference>
<dbReference type="PROSITE" id="PS50967">
    <property type="entry name" value="HRDC"/>
    <property type="match status" value="1"/>
</dbReference>
<dbReference type="CDD" id="cd17920">
    <property type="entry name" value="DEXHc_RecQ"/>
    <property type="match status" value="1"/>
</dbReference>
<feature type="domain" description="Helicase C-terminal" evidence="19">
    <location>
        <begin position="218"/>
        <end position="364"/>
    </location>
</feature>
<sequence>MEKIYEILKTLYGYDEFRNKQKEIIENIVEGNDVFTIMPTGGGKSICYQIPSLMFNGLSIVISPLISLMKDQVDELKRIGLPAEYINSSQSQAEYSEALEAIEENRCKLLYVSPERLELEGFKSILLNKSVDMIAVDEAHCVSQWGHDFRPGYRNISTFISSFDKRPVVAAFTATANEEVKKDIVNLLGLSNPEIFISGFDRENLELRVLRGLDRDLFIESYLHNHRDSSGIVYCATRKRVDELYSKFSKKGYPVSRYHGGMSPGERTENQERFMYDDTKVVFATNAFGMGIDKSNIRFVIHYNMPQSIENYYQEAGRAGRDGLDSECILLFGRQDITIQKYLIENSIDNVERQNHKYSQLKIMNDYCYTSDCLRKYILGYFGEIYGKDSCSNCTNCSDDFEKVDITLEAQKILSCIHRAGQRFGANMIALVLKGSQNKKVLNFGLNKLSTYGIMEEYSTEEIVELINILAAEGYIIITEDKFPIAKLSNLSKKVLRNEVKVYRNVEKAIVQKDMDSELFNRLLSLRNSTARNENVPPYIIFHDRTIKEMSIHLPVNKVQLLQISGVGASKADKYGNMFVEAIRSYMNEKSIEIDEDKVITINTSAVKSSSKRGMTEKVKTHLITFDMYKAGKSLKEIAEERNIKLRTIEEHMCKSTYEGLVDSFDEFFTDDEETDILEAIDQAGTELLRNIKEVLPEEISYFKIKMVMAKNEIIQGL</sequence>
<dbReference type="GO" id="GO:0016787">
    <property type="term" value="F:hydrolase activity"/>
    <property type="evidence" value="ECO:0007669"/>
    <property type="project" value="UniProtKB-KW"/>
</dbReference>
<keyword evidence="14" id="KW-0413">Isomerase</keyword>
<dbReference type="InterPro" id="IPR014001">
    <property type="entry name" value="Helicase_ATP-bd"/>
</dbReference>
<keyword evidence="11" id="KW-0238">DNA-binding</keyword>
<dbReference type="AlphaFoldDB" id="A0A1M6H007"/>
<dbReference type="FunFam" id="3.40.50.300:FF:000296">
    <property type="entry name" value="ATP-dependent DNA helicase RecQ"/>
    <property type="match status" value="1"/>
</dbReference>
<organism evidence="20 21">
    <name type="scientific">Dethiosulfatibacter aminovorans DSM 17477</name>
    <dbReference type="NCBI Taxonomy" id="1121476"/>
    <lineage>
        <taxon>Bacteria</taxon>
        <taxon>Bacillati</taxon>
        <taxon>Bacillota</taxon>
        <taxon>Tissierellia</taxon>
        <taxon>Dethiosulfatibacter</taxon>
    </lineage>
</organism>
<evidence type="ECO:0000256" key="2">
    <source>
        <dbReference type="ARBA" id="ARBA00001947"/>
    </source>
</evidence>
<dbReference type="InterPro" id="IPR036390">
    <property type="entry name" value="WH_DNA-bd_sf"/>
</dbReference>
<dbReference type="PANTHER" id="PTHR13710">
    <property type="entry name" value="DNA HELICASE RECQ FAMILY MEMBER"/>
    <property type="match status" value="1"/>
</dbReference>
<comment type="cofactor">
    <cofactor evidence="2">
        <name>Zn(2+)</name>
        <dbReference type="ChEBI" id="CHEBI:29105"/>
    </cofactor>
</comment>
<dbReference type="EMBL" id="FQZL01000012">
    <property type="protein sequence ID" value="SHJ15484.1"/>
    <property type="molecule type" value="Genomic_DNA"/>
</dbReference>
<dbReference type="SUPFAM" id="SSF47819">
    <property type="entry name" value="HRDC-like"/>
    <property type="match status" value="1"/>
</dbReference>
<dbReference type="GO" id="GO:0009432">
    <property type="term" value="P:SOS response"/>
    <property type="evidence" value="ECO:0007669"/>
    <property type="project" value="UniProtKB-UniRule"/>
</dbReference>
<dbReference type="InterPro" id="IPR011545">
    <property type="entry name" value="DEAD/DEAH_box_helicase_dom"/>
</dbReference>
<dbReference type="Gene3D" id="3.40.50.300">
    <property type="entry name" value="P-loop containing nucleotide triphosphate hydrolases"/>
    <property type="match status" value="2"/>
</dbReference>
<dbReference type="SUPFAM" id="SSF46785">
    <property type="entry name" value="Winged helix' DNA-binding domain"/>
    <property type="match status" value="1"/>
</dbReference>
<dbReference type="GO" id="GO:0043590">
    <property type="term" value="C:bacterial nucleoid"/>
    <property type="evidence" value="ECO:0007669"/>
    <property type="project" value="TreeGrafter"/>
</dbReference>
<dbReference type="PROSITE" id="PS51194">
    <property type="entry name" value="HELICASE_CTER"/>
    <property type="match status" value="1"/>
</dbReference>
<keyword evidence="5" id="KW-0547">Nucleotide-binding</keyword>
<dbReference type="SUPFAM" id="SSF52540">
    <property type="entry name" value="P-loop containing nucleoside triphosphate hydrolases"/>
    <property type="match status" value="1"/>
</dbReference>
<dbReference type="Gene3D" id="1.10.10.10">
    <property type="entry name" value="Winged helix-like DNA-binding domain superfamily/Winged helix DNA-binding domain"/>
    <property type="match status" value="1"/>
</dbReference>
<dbReference type="EC" id="5.6.2.4" evidence="16"/>
<evidence type="ECO:0000313" key="20">
    <source>
        <dbReference type="EMBL" id="SHJ15484.1"/>
    </source>
</evidence>
<feature type="domain" description="Helicase ATP-binding" evidence="18">
    <location>
        <begin position="25"/>
        <end position="194"/>
    </location>
</feature>
<dbReference type="InterPro" id="IPR036388">
    <property type="entry name" value="WH-like_DNA-bd_sf"/>
</dbReference>
<dbReference type="Pfam" id="PF00570">
    <property type="entry name" value="HRDC"/>
    <property type="match status" value="1"/>
</dbReference>
<comment type="similarity">
    <text evidence="3">Belongs to the helicase family. RecQ subfamily.</text>
</comment>
<dbReference type="InterPro" id="IPR010997">
    <property type="entry name" value="HRDC-like_sf"/>
</dbReference>
<accession>A0A1M6H007</accession>
<dbReference type="SMART" id="SM00490">
    <property type="entry name" value="HELICc"/>
    <property type="match status" value="1"/>
</dbReference>
<keyword evidence="21" id="KW-1185">Reference proteome</keyword>
<proteinExistence type="inferred from homology"/>
<evidence type="ECO:0000256" key="15">
    <source>
        <dbReference type="ARBA" id="ARBA00034617"/>
    </source>
</evidence>
<evidence type="ECO:0000259" key="18">
    <source>
        <dbReference type="PROSITE" id="PS51192"/>
    </source>
</evidence>
<evidence type="ECO:0000256" key="1">
    <source>
        <dbReference type="ARBA" id="ARBA00001946"/>
    </source>
</evidence>
<evidence type="ECO:0000256" key="6">
    <source>
        <dbReference type="ARBA" id="ARBA00022763"/>
    </source>
</evidence>
<dbReference type="GO" id="GO:0005524">
    <property type="term" value="F:ATP binding"/>
    <property type="evidence" value="ECO:0007669"/>
    <property type="project" value="UniProtKB-KW"/>
</dbReference>
<evidence type="ECO:0000256" key="8">
    <source>
        <dbReference type="ARBA" id="ARBA00022806"/>
    </source>
</evidence>
<dbReference type="InterPro" id="IPR004589">
    <property type="entry name" value="DNA_helicase_ATP-dep_RecQ"/>
</dbReference>
<dbReference type="Pfam" id="PF14493">
    <property type="entry name" value="HTH_40"/>
    <property type="match status" value="1"/>
</dbReference>
<dbReference type="PROSITE" id="PS51192">
    <property type="entry name" value="HELICASE_ATP_BIND_1"/>
    <property type="match status" value="1"/>
</dbReference>
<dbReference type="PANTHER" id="PTHR13710:SF105">
    <property type="entry name" value="ATP-DEPENDENT DNA HELICASE Q1"/>
    <property type="match status" value="1"/>
</dbReference>
<dbReference type="InterPro" id="IPR032284">
    <property type="entry name" value="RecQ_Zn-bd"/>
</dbReference>
<dbReference type="Pfam" id="PF00271">
    <property type="entry name" value="Helicase_C"/>
    <property type="match status" value="1"/>
</dbReference>
<dbReference type="SMART" id="SM00956">
    <property type="entry name" value="RQC"/>
    <property type="match status" value="1"/>
</dbReference>
<evidence type="ECO:0000259" key="17">
    <source>
        <dbReference type="PROSITE" id="PS50967"/>
    </source>
</evidence>
<dbReference type="NCBIfam" id="TIGR01389">
    <property type="entry name" value="recQ"/>
    <property type="match status" value="1"/>
</dbReference>
<evidence type="ECO:0000256" key="10">
    <source>
        <dbReference type="ARBA" id="ARBA00022840"/>
    </source>
</evidence>
<dbReference type="GO" id="GO:0003677">
    <property type="term" value="F:DNA binding"/>
    <property type="evidence" value="ECO:0007669"/>
    <property type="project" value="UniProtKB-KW"/>
</dbReference>
<dbReference type="GO" id="GO:0006281">
    <property type="term" value="P:DNA repair"/>
    <property type="evidence" value="ECO:0007669"/>
    <property type="project" value="UniProtKB-KW"/>
</dbReference>
<evidence type="ECO:0000256" key="4">
    <source>
        <dbReference type="ARBA" id="ARBA00022723"/>
    </source>
</evidence>
<dbReference type="InterPro" id="IPR006293">
    <property type="entry name" value="DNA_helicase_ATP-dep_RecQ_bac"/>
</dbReference>
<keyword evidence="8 20" id="KW-0347">Helicase</keyword>
<dbReference type="CDD" id="cd18794">
    <property type="entry name" value="SF2_C_RecQ"/>
    <property type="match status" value="1"/>
</dbReference>
<keyword evidence="13" id="KW-0234">DNA repair</keyword>
<dbReference type="GO" id="GO:0030894">
    <property type="term" value="C:replisome"/>
    <property type="evidence" value="ECO:0007669"/>
    <property type="project" value="TreeGrafter"/>
</dbReference>
<dbReference type="RefSeq" id="WP_073049313.1">
    <property type="nucleotide sequence ID" value="NZ_FQZL01000012.1"/>
</dbReference>
<dbReference type="Pfam" id="PF16124">
    <property type="entry name" value="RecQ_Zn_bind"/>
    <property type="match status" value="1"/>
</dbReference>
<keyword evidence="7" id="KW-0378">Hydrolase</keyword>
<reference evidence="20 21" key="1">
    <citation type="submission" date="2016-11" db="EMBL/GenBank/DDBJ databases">
        <authorList>
            <person name="Jaros S."/>
            <person name="Januszkiewicz K."/>
            <person name="Wedrychowicz H."/>
        </authorList>
    </citation>
    <scope>NUCLEOTIDE SEQUENCE [LARGE SCALE GENOMIC DNA]</scope>
    <source>
        <strain evidence="20 21">DSM 17477</strain>
    </source>
</reference>
<dbReference type="GO" id="GO:0043138">
    <property type="term" value="F:3'-5' DNA helicase activity"/>
    <property type="evidence" value="ECO:0007669"/>
    <property type="project" value="UniProtKB-EC"/>
</dbReference>
<keyword evidence="6" id="KW-0227">DNA damage</keyword>
<dbReference type="OrthoDB" id="9763310at2"/>
<protein>
    <recommendedName>
        <fullName evidence="16">DNA helicase RecQ</fullName>
        <ecNumber evidence="16">5.6.2.4</ecNumber>
    </recommendedName>
</protein>
<gene>
    <name evidence="20" type="ORF">SAMN02745751_01864</name>
</gene>